<dbReference type="EMBL" id="WUUS01000005">
    <property type="protein sequence ID" value="MXR41474.1"/>
    <property type="molecule type" value="Genomic_DNA"/>
</dbReference>
<keyword evidence="2" id="KW-1185">Reference proteome</keyword>
<reference evidence="1 2" key="1">
    <citation type="submission" date="2019-12" db="EMBL/GenBank/DDBJ databases">
        <title>Isolation and characterization of three novel carbon monoxide-oxidizing members of Halobacteria from salione crusts and soils.</title>
        <authorList>
            <person name="Myers M.R."/>
            <person name="King G.M."/>
        </authorList>
    </citation>
    <scope>NUCLEOTIDE SEQUENCE [LARGE SCALE GENOMIC DNA]</scope>
    <source>
        <strain evidence="1 2">WSA2</strain>
    </source>
</reference>
<gene>
    <name evidence="1" type="ORF">GRX01_09005</name>
</gene>
<dbReference type="AlphaFoldDB" id="A0A6B0SRE3"/>
<protein>
    <submittedName>
        <fullName evidence="1">Uncharacterized protein</fullName>
    </submittedName>
</protein>
<accession>A0A6B0SRE3</accession>
<sequence>MQYDIREHPQAPPVEELREFTMVPISREEILSRADEGTAFEEVNLREARDDVNIELEPDPTDRGSFDDIGTALYRLVQLFGTPNVPGFDAGDDLSSREDTTFKYLLRVINESDPDERTLPDEWLITVYDYHVQLGIGIAAWEDDDVDPSEYDDAVEIVSMALATNVVTEPLQCVYKDKWF</sequence>
<dbReference type="OrthoDB" id="258716at2157"/>
<name>A0A6B0SRE3_9EURY</name>
<proteinExistence type="predicted"/>
<organism evidence="1 2">
    <name type="scientific">Halobaculum saliterrae</name>
    <dbReference type="NCBI Taxonomy" id="2073113"/>
    <lineage>
        <taxon>Archaea</taxon>
        <taxon>Methanobacteriati</taxon>
        <taxon>Methanobacteriota</taxon>
        <taxon>Stenosarchaea group</taxon>
        <taxon>Halobacteria</taxon>
        <taxon>Halobacteriales</taxon>
        <taxon>Haloferacaceae</taxon>
        <taxon>Halobaculum</taxon>
    </lineage>
</organism>
<dbReference type="Proteomes" id="UP000437065">
    <property type="component" value="Unassembled WGS sequence"/>
</dbReference>
<evidence type="ECO:0000313" key="1">
    <source>
        <dbReference type="EMBL" id="MXR41474.1"/>
    </source>
</evidence>
<comment type="caution">
    <text evidence="1">The sequence shown here is derived from an EMBL/GenBank/DDBJ whole genome shotgun (WGS) entry which is preliminary data.</text>
</comment>
<dbReference type="RefSeq" id="WP_159665971.1">
    <property type="nucleotide sequence ID" value="NZ_WUUS01000005.1"/>
</dbReference>
<evidence type="ECO:0000313" key="2">
    <source>
        <dbReference type="Proteomes" id="UP000437065"/>
    </source>
</evidence>